<dbReference type="EnsemblPlants" id="KQJ88139">
    <property type="protein sequence ID" value="KQJ88139"/>
    <property type="gene ID" value="BRADI_4g15781v3"/>
</dbReference>
<accession>A0A0Q3HID3</accession>
<name>A0A0Q3HID3_BRADI</name>
<evidence type="ECO:0000313" key="3">
    <source>
        <dbReference type="Proteomes" id="UP000008810"/>
    </source>
</evidence>
<dbReference type="InterPro" id="IPR023562">
    <property type="entry name" value="ClpP/TepA"/>
</dbReference>
<keyword evidence="3" id="KW-1185">Reference proteome</keyword>
<evidence type="ECO:0008006" key="4">
    <source>
        <dbReference type="Google" id="ProtNLM"/>
    </source>
</evidence>
<reference evidence="1" key="2">
    <citation type="submission" date="2017-06" db="EMBL/GenBank/DDBJ databases">
        <title>WGS assembly of Brachypodium distachyon.</title>
        <authorList>
            <consortium name="The International Brachypodium Initiative"/>
            <person name="Lucas S."/>
            <person name="Harmon-Smith M."/>
            <person name="Lail K."/>
            <person name="Tice H."/>
            <person name="Grimwood J."/>
            <person name="Bruce D."/>
            <person name="Barry K."/>
            <person name="Shu S."/>
            <person name="Lindquist E."/>
            <person name="Wang M."/>
            <person name="Pitluck S."/>
            <person name="Vogel J.P."/>
            <person name="Garvin D.F."/>
            <person name="Mockler T.C."/>
            <person name="Schmutz J."/>
            <person name="Rokhsar D."/>
            <person name="Bevan M.W."/>
        </authorList>
    </citation>
    <scope>NUCLEOTIDE SEQUENCE</scope>
    <source>
        <strain evidence="1">Bd21</strain>
    </source>
</reference>
<gene>
    <name evidence="1" type="ORF">BRADI_4g15781v3</name>
</gene>
<dbReference type="ExpressionAtlas" id="A0A0Q3HID3">
    <property type="expression patterns" value="baseline"/>
</dbReference>
<dbReference type="GO" id="GO:0004252">
    <property type="term" value="F:serine-type endopeptidase activity"/>
    <property type="evidence" value="ECO:0000318"/>
    <property type="project" value="GO_Central"/>
</dbReference>
<sequence>MLWCKISSLFVSKLGVGSDEGAGSFCLPESAGHSVCEARPRASGHTSIYSSSHCLGFAFNLAGFIVAANQKIHEDLDRVKCFDAEGALKYGIIDRIVLPSQIKKEEYAGQKKHQWDMRLD</sequence>
<dbReference type="Gramene" id="KQJ88139">
    <property type="protein sequence ID" value="KQJ88139"/>
    <property type="gene ID" value="BRADI_4g15781v3"/>
</dbReference>
<dbReference type="STRING" id="15368.A0A0Q3HID3"/>
<reference evidence="1 2" key="1">
    <citation type="journal article" date="2010" name="Nature">
        <title>Genome sequencing and analysis of the model grass Brachypodium distachyon.</title>
        <authorList>
            <consortium name="International Brachypodium Initiative"/>
        </authorList>
    </citation>
    <scope>NUCLEOTIDE SEQUENCE [LARGE SCALE GENOMIC DNA]</scope>
    <source>
        <strain evidence="1 2">Bd21</strain>
    </source>
</reference>
<dbReference type="AlphaFoldDB" id="A0A0Q3HID3"/>
<dbReference type="GO" id="GO:0051117">
    <property type="term" value="F:ATPase binding"/>
    <property type="evidence" value="ECO:0000318"/>
    <property type="project" value="GO_Central"/>
</dbReference>
<dbReference type="GO" id="GO:0004176">
    <property type="term" value="F:ATP-dependent peptidase activity"/>
    <property type="evidence" value="ECO:0000318"/>
    <property type="project" value="GO_Central"/>
</dbReference>
<protein>
    <recommendedName>
        <fullName evidence="4">ATP-dependent Clp protease proteolytic subunit</fullName>
    </recommendedName>
</protein>
<evidence type="ECO:0000313" key="1">
    <source>
        <dbReference type="EMBL" id="KQJ88139.1"/>
    </source>
</evidence>
<evidence type="ECO:0000313" key="2">
    <source>
        <dbReference type="EnsemblPlants" id="KQJ88139"/>
    </source>
</evidence>
<reference evidence="2" key="3">
    <citation type="submission" date="2018-08" db="UniProtKB">
        <authorList>
            <consortium name="EnsemblPlants"/>
        </authorList>
    </citation>
    <scope>IDENTIFICATION</scope>
    <source>
        <strain evidence="2">cv. Bd21</strain>
    </source>
</reference>
<dbReference type="Proteomes" id="UP000008810">
    <property type="component" value="Chromosome 4"/>
</dbReference>
<dbReference type="EMBL" id="CM000883">
    <property type="protein sequence ID" value="KQJ88139.1"/>
    <property type="molecule type" value="Genomic_DNA"/>
</dbReference>
<organism evidence="1">
    <name type="scientific">Brachypodium distachyon</name>
    <name type="common">Purple false brome</name>
    <name type="synonym">Trachynia distachya</name>
    <dbReference type="NCBI Taxonomy" id="15368"/>
    <lineage>
        <taxon>Eukaryota</taxon>
        <taxon>Viridiplantae</taxon>
        <taxon>Streptophyta</taxon>
        <taxon>Embryophyta</taxon>
        <taxon>Tracheophyta</taxon>
        <taxon>Spermatophyta</taxon>
        <taxon>Magnoliopsida</taxon>
        <taxon>Liliopsida</taxon>
        <taxon>Poales</taxon>
        <taxon>Poaceae</taxon>
        <taxon>BOP clade</taxon>
        <taxon>Pooideae</taxon>
        <taxon>Stipodae</taxon>
        <taxon>Brachypodieae</taxon>
        <taxon>Brachypodium</taxon>
    </lineage>
</organism>
<dbReference type="GO" id="GO:0009368">
    <property type="term" value="C:endopeptidase Clp complex"/>
    <property type="evidence" value="ECO:0000318"/>
    <property type="project" value="GO_Central"/>
</dbReference>
<dbReference type="InParanoid" id="A0A0Q3HID3"/>
<proteinExistence type="predicted"/>
<dbReference type="Pfam" id="PF00574">
    <property type="entry name" value="CLP_protease"/>
    <property type="match status" value="1"/>
</dbReference>
<dbReference type="GO" id="GO:0006515">
    <property type="term" value="P:protein quality control for misfolded or incompletely synthesized proteins"/>
    <property type="evidence" value="ECO:0000318"/>
    <property type="project" value="GO_Central"/>
</dbReference>